<comment type="caution">
    <text evidence="1">The sequence shown here is derived from an EMBL/GenBank/DDBJ whole genome shotgun (WGS) entry which is preliminary data.</text>
</comment>
<protein>
    <submittedName>
        <fullName evidence="1">Uncharacterized protein</fullName>
    </submittedName>
</protein>
<dbReference type="Proteomes" id="UP000028252">
    <property type="component" value="Unassembled WGS sequence"/>
</dbReference>
<reference evidence="1 2" key="1">
    <citation type="submission" date="2014-04" db="EMBL/GenBank/DDBJ databases">
        <title>Marinobacterium kochiensis sp. nov., isolated from sediment sample collected from Kochi backwaters in Kerala, India.</title>
        <authorList>
            <person name="Singh A."/>
            <person name="Pinnaka A.K."/>
        </authorList>
    </citation>
    <scope>NUCLEOTIDE SEQUENCE [LARGE SCALE GENOMIC DNA]</scope>
    <source>
        <strain evidence="1 2">AK27</strain>
    </source>
</reference>
<keyword evidence="2" id="KW-1185">Reference proteome</keyword>
<dbReference type="EMBL" id="JMQN01000047">
    <property type="protein sequence ID" value="KEA62736.1"/>
    <property type="molecule type" value="Genomic_DNA"/>
</dbReference>
<evidence type="ECO:0000313" key="2">
    <source>
        <dbReference type="Proteomes" id="UP000028252"/>
    </source>
</evidence>
<proteinExistence type="predicted"/>
<evidence type="ECO:0000313" key="1">
    <source>
        <dbReference type="EMBL" id="KEA62736.1"/>
    </source>
</evidence>
<accession>A0A081FW31</accession>
<gene>
    <name evidence="1" type="ORF">ADIMK_3208</name>
</gene>
<dbReference type="PATRIC" id="fig|1232683.4.peg.3158"/>
<sequence length="50" mass="5826">MHETWCDNCQQVNLGMIEPFEYELHGIVFIEGRCCRCGEAVLTELTEDDF</sequence>
<dbReference type="AlphaFoldDB" id="A0A081FW31"/>
<organism evidence="1 2">
    <name type="scientific">Marinobacterium lacunae</name>
    <dbReference type="NCBI Taxonomy" id="1232683"/>
    <lineage>
        <taxon>Bacteria</taxon>
        <taxon>Pseudomonadati</taxon>
        <taxon>Pseudomonadota</taxon>
        <taxon>Gammaproteobacteria</taxon>
        <taxon>Oceanospirillales</taxon>
        <taxon>Oceanospirillaceae</taxon>
        <taxon>Marinobacterium</taxon>
    </lineage>
</organism>
<dbReference type="STRING" id="1232683.ADIMK_3208"/>
<name>A0A081FW31_9GAMM</name>